<gene>
    <name evidence="1" type="ORF">VN21_02825</name>
</gene>
<dbReference type="AlphaFoldDB" id="A0A0M3DM35"/>
<accession>A0A0M3DM35</accession>
<proteinExistence type="predicted"/>
<comment type="caution">
    <text evidence="1">The sequence shown here is derived from an EMBL/GenBank/DDBJ whole genome shotgun (WGS) entry which is preliminary data.</text>
</comment>
<reference evidence="1 2" key="1">
    <citation type="submission" date="2015-04" db="EMBL/GenBank/DDBJ databases">
        <title>Microcin producing Clostridium sp. JC272T.</title>
        <authorList>
            <person name="Jyothsna T."/>
            <person name="Sasikala C."/>
            <person name="Ramana C."/>
        </authorList>
    </citation>
    <scope>NUCLEOTIDE SEQUENCE [LARGE SCALE GENOMIC DNA]</scope>
    <source>
        <strain evidence="1 2">JC272</strain>
    </source>
</reference>
<name>A0A0M3DM35_9FIRM</name>
<organism evidence="1 2">
    <name type="scientific">Paraclostridium benzoelyticum</name>
    <dbReference type="NCBI Taxonomy" id="1629550"/>
    <lineage>
        <taxon>Bacteria</taxon>
        <taxon>Bacillati</taxon>
        <taxon>Bacillota</taxon>
        <taxon>Clostridia</taxon>
        <taxon>Peptostreptococcales</taxon>
        <taxon>Peptostreptococcaceae</taxon>
        <taxon>Paraclostridium</taxon>
    </lineage>
</organism>
<dbReference type="EMBL" id="LBBT01000055">
    <property type="protein sequence ID" value="KKY02504.1"/>
    <property type="molecule type" value="Genomic_DNA"/>
</dbReference>
<dbReference type="Proteomes" id="UP000034407">
    <property type="component" value="Unassembled WGS sequence"/>
</dbReference>
<protein>
    <submittedName>
        <fullName evidence="1">Uncharacterized protein</fullName>
    </submittedName>
</protein>
<evidence type="ECO:0000313" key="1">
    <source>
        <dbReference type="EMBL" id="KKY02504.1"/>
    </source>
</evidence>
<evidence type="ECO:0000313" key="2">
    <source>
        <dbReference type="Proteomes" id="UP000034407"/>
    </source>
</evidence>
<sequence length="116" mass="14132">MSKNLIYMIFNSKDTKNSLYNIINPRLLYYSNKTEDIMLVGDELFLLEHKNRCIFKLVDFKNYLYLKRSPFNSNYLYRNRQNLCDTKHPKLFSKALEWNLRGRLKINNFRKLIVKL</sequence>
<keyword evidence="2" id="KW-1185">Reference proteome</keyword>